<protein>
    <submittedName>
        <fullName evidence="6">LLM class flavin-dependent oxidoreductase</fullName>
        <ecNumber evidence="6">1.-.-.-</ecNumber>
    </submittedName>
</protein>
<dbReference type="InterPro" id="IPR011251">
    <property type="entry name" value="Luciferase-like_dom"/>
</dbReference>
<dbReference type="Proteomes" id="UP001592528">
    <property type="component" value="Unassembled WGS sequence"/>
</dbReference>
<dbReference type="CDD" id="cd01094">
    <property type="entry name" value="Alkanesulfonate_monoxygenase"/>
    <property type="match status" value="1"/>
</dbReference>
<evidence type="ECO:0000259" key="5">
    <source>
        <dbReference type="Pfam" id="PF00296"/>
    </source>
</evidence>
<dbReference type="GO" id="GO:0016491">
    <property type="term" value="F:oxidoreductase activity"/>
    <property type="evidence" value="ECO:0007669"/>
    <property type="project" value="UniProtKB-KW"/>
</dbReference>
<evidence type="ECO:0000256" key="3">
    <source>
        <dbReference type="ARBA" id="ARBA00023002"/>
    </source>
</evidence>
<name>A0ABV6UME2_9ACTN</name>
<feature type="domain" description="Luciferase-like" evidence="5">
    <location>
        <begin position="18"/>
        <end position="314"/>
    </location>
</feature>
<organism evidence="6 7">
    <name type="scientific">Streptacidiphilus cavernicola</name>
    <dbReference type="NCBI Taxonomy" id="3342716"/>
    <lineage>
        <taxon>Bacteria</taxon>
        <taxon>Bacillati</taxon>
        <taxon>Actinomycetota</taxon>
        <taxon>Actinomycetes</taxon>
        <taxon>Kitasatosporales</taxon>
        <taxon>Streptomycetaceae</taxon>
        <taxon>Streptacidiphilus</taxon>
    </lineage>
</organism>
<keyword evidence="3 6" id="KW-0560">Oxidoreductase</keyword>
<dbReference type="SUPFAM" id="SSF51679">
    <property type="entry name" value="Bacterial luciferase-like"/>
    <property type="match status" value="1"/>
</dbReference>
<evidence type="ECO:0000256" key="4">
    <source>
        <dbReference type="ARBA" id="ARBA00023033"/>
    </source>
</evidence>
<sequence>MRYGYWMPIFGGWLRNVPDEEMSIDWPYLRDLAVASERQGFDLTLIAELNLNDIKGHRAPSIDAWTLAPAIAAVTAQLELMLAVRPNYHQPALTAKALSTLDTIAPGQLSLNVVSSWWKDEATQYGVPFDVHDARYARTAEWLDVLHRLFTEETVTHQGALYDLQGAVLEPKPSRRPTVYMGGESPTAKDLISARGDAYVMHGDPPETIAAKIADMRGRRAARGLPPLTFGVSGYVICRDTEQEAQDELRRILDVRSSPEAYASYRDFVEGSHLESEVSLQEYSVSNRGLRAGLVGTPEQITARIDAYERAGVDLMLLQFSPQHREMERFGHDVIAPARAASASAT</sequence>
<reference evidence="6 7" key="1">
    <citation type="submission" date="2024-09" db="EMBL/GenBank/DDBJ databases">
        <authorList>
            <person name="Lee S.D."/>
        </authorList>
    </citation>
    <scope>NUCLEOTIDE SEQUENCE [LARGE SCALE GENOMIC DNA]</scope>
    <source>
        <strain evidence="6 7">N1-5</strain>
    </source>
</reference>
<gene>
    <name evidence="6" type="ORF">ACEZDJ_15145</name>
</gene>
<dbReference type="Gene3D" id="3.20.20.30">
    <property type="entry name" value="Luciferase-like domain"/>
    <property type="match status" value="1"/>
</dbReference>
<accession>A0ABV6UME2</accession>
<evidence type="ECO:0000256" key="1">
    <source>
        <dbReference type="ARBA" id="ARBA00022630"/>
    </source>
</evidence>
<dbReference type="Pfam" id="PF00296">
    <property type="entry name" value="Bac_luciferase"/>
    <property type="match status" value="1"/>
</dbReference>
<dbReference type="EC" id="1.-.-.-" evidence="6"/>
<keyword evidence="4" id="KW-0503">Monooxygenase</keyword>
<dbReference type="RefSeq" id="WP_030253091.1">
    <property type="nucleotide sequence ID" value="NZ_JBHEZZ010000007.1"/>
</dbReference>
<dbReference type="InterPro" id="IPR036661">
    <property type="entry name" value="Luciferase-like_sf"/>
</dbReference>
<keyword evidence="7" id="KW-1185">Reference proteome</keyword>
<keyword evidence="2" id="KW-0288">FMN</keyword>
<comment type="caution">
    <text evidence="6">The sequence shown here is derived from an EMBL/GenBank/DDBJ whole genome shotgun (WGS) entry which is preliminary data.</text>
</comment>
<evidence type="ECO:0000256" key="2">
    <source>
        <dbReference type="ARBA" id="ARBA00022643"/>
    </source>
</evidence>
<dbReference type="InterPro" id="IPR050172">
    <property type="entry name" value="SsuD_RutA_monooxygenase"/>
</dbReference>
<evidence type="ECO:0000313" key="7">
    <source>
        <dbReference type="Proteomes" id="UP001592528"/>
    </source>
</evidence>
<dbReference type="PANTHER" id="PTHR42847:SF4">
    <property type="entry name" value="ALKANESULFONATE MONOOXYGENASE-RELATED"/>
    <property type="match status" value="1"/>
</dbReference>
<proteinExistence type="predicted"/>
<evidence type="ECO:0000313" key="6">
    <source>
        <dbReference type="EMBL" id="MFC1402622.1"/>
    </source>
</evidence>
<dbReference type="PANTHER" id="PTHR42847">
    <property type="entry name" value="ALKANESULFONATE MONOOXYGENASE"/>
    <property type="match status" value="1"/>
</dbReference>
<keyword evidence="1" id="KW-0285">Flavoprotein</keyword>
<dbReference type="EMBL" id="JBHEZZ010000007">
    <property type="protein sequence ID" value="MFC1402622.1"/>
    <property type="molecule type" value="Genomic_DNA"/>
</dbReference>